<dbReference type="SUPFAM" id="SSF100909">
    <property type="entry name" value="IP3 receptor type 1 binding core, domain 2"/>
    <property type="match status" value="1"/>
</dbReference>
<dbReference type="GO" id="GO:0005262">
    <property type="term" value="F:calcium channel activity"/>
    <property type="evidence" value="ECO:0007669"/>
    <property type="project" value="InterPro"/>
</dbReference>
<sequence>MTTRISIYDFIISNSEIQCFCTHISPPLDESQAINYKQIHQILARMNRLCVQPVLSTTPRDQEQRLLRNMGVHTVVLDLLQIPYDRKEDVRMNELMRLAHEFLQNFCRGNQPNQALFHKHLELFLTPGLLEAQTVCAIFQDNAQLCSELSDKVVQHFVHCIETHGRHVEYLHFLQTIVKAEGQFIRKCQDMVMQELVNVGEDVLVFYNDKASFNAFVDMMRAERHRLDATDSSGALKYHIELVRLLALCTMGKNVYTEIKCHSLLTL</sequence>
<keyword evidence="3" id="KW-1185">Reference proteome</keyword>
<dbReference type="eggNOG" id="KOG3533">
    <property type="taxonomic scope" value="Eukaryota"/>
</dbReference>
<dbReference type="InterPro" id="IPR015925">
    <property type="entry name" value="Ryanodine_IP3_receptor"/>
</dbReference>
<protein>
    <recommendedName>
        <fullName evidence="1">RIH domain-containing protein</fullName>
    </recommendedName>
</protein>
<reference evidence="2 3" key="1">
    <citation type="journal article" date="2011" name="Science">
        <title>The ecoresponsive genome of Daphnia pulex.</title>
        <authorList>
            <person name="Colbourne J.K."/>
            <person name="Pfrender M.E."/>
            <person name="Gilbert D."/>
            <person name="Thomas W.K."/>
            <person name="Tucker A."/>
            <person name="Oakley T.H."/>
            <person name="Tokishita S."/>
            <person name="Aerts A."/>
            <person name="Arnold G.J."/>
            <person name="Basu M.K."/>
            <person name="Bauer D.J."/>
            <person name="Caceres C.E."/>
            <person name="Carmel L."/>
            <person name="Casola C."/>
            <person name="Choi J.H."/>
            <person name="Detter J.C."/>
            <person name="Dong Q."/>
            <person name="Dusheyko S."/>
            <person name="Eads B.D."/>
            <person name="Frohlich T."/>
            <person name="Geiler-Samerotte K.A."/>
            <person name="Gerlach D."/>
            <person name="Hatcher P."/>
            <person name="Jogdeo S."/>
            <person name="Krijgsveld J."/>
            <person name="Kriventseva E.V."/>
            <person name="Kultz D."/>
            <person name="Laforsch C."/>
            <person name="Lindquist E."/>
            <person name="Lopez J."/>
            <person name="Manak J.R."/>
            <person name="Muller J."/>
            <person name="Pangilinan J."/>
            <person name="Patwardhan R.P."/>
            <person name="Pitluck S."/>
            <person name="Pritham E.J."/>
            <person name="Rechtsteiner A."/>
            <person name="Rho M."/>
            <person name="Rogozin I.B."/>
            <person name="Sakarya O."/>
            <person name="Salamov A."/>
            <person name="Schaack S."/>
            <person name="Shapiro H."/>
            <person name="Shiga Y."/>
            <person name="Skalitzky C."/>
            <person name="Smith Z."/>
            <person name="Souvorov A."/>
            <person name="Sung W."/>
            <person name="Tang Z."/>
            <person name="Tsuchiya D."/>
            <person name="Tu H."/>
            <person name="Vos H."/>
            <person name="Wang M."/>
            <person name="Wolf Y.I."/>
            <person name="Yamagata H."/>
            <person name="Yamada T."/>
            <person name="Ye Y."/>
            <person name="Shaw J.R."/>
            <person name="Andrews J."/>
            <person name="Crease T.J."/>
            <person name="Tang H."/>
            <person name="Lucas S.M."/>
            <person name="Robertson H.M."/>
            <person name="Bork P."/>
            <person name="Koonin E.V."/>
            <person name="Zdobnov E.M."/>
            <person name="Grigoriev I.V."/>
            <person name="Lynch M."/>
            <person name="Boore J.L."/>
        </authorList>
    </citation>
    <scope>NUCLEOTIDE SEQUENCE [LARGE SCALE GENOMIC DNA]</scope>
</reference>
<dbReference type="InterPro" id="IPR035910">
    <property type="entry name" value="RyR/IP3R_RIH_dom_sf"/>
</dbReference>
<dbReference type="HOGENOM" id="CLU_090778_0_0_1"/>
<dbReference type="KEGG" id="dpx:DAPPUDRAFT_49079"/>
<dbReference type="PhylomeDB" id="E9GEL9"/>
<dbReference type="AlphaFoldDB" id="E9GEL9"/>
<dbReference type="OrthoDB" id="76898at2759"/>
<dbReference type="InterPro" id="IPR000699">
    <property type="entry name" value="RIH_dom"/>
</dbReference>
<dbReference type="GO" id="GO:0016020">
    <property type="term" value="C:membrane"/>
    <property type="evidence" value="ECO:0007669"/>
    <property type="project" value="InterPro"/>
</dbReference>
<proteinExistence type="predicted"/>
<dbReference type="PANTHER" id="PTHR45816">
    <property type="entry name" value="MIR DOMAIN-CONTAINING PROTEIN"/>
    <property type="match status" value="1"/>
</dbReference>
<dbReference type="EMBL" id="GL732540">
    <property type="protein sequence ID" value="EFX82290.1"/>
    <property type="molecule type" value="Genomic_DNA"/>
</dbReference>
<feature type="domain" description="RIH" evidence="1">
    <location>
        <begin position="55"/>
        <end position="204"/>
    </location>
</feature>
<evidence type="ECO:0000313" key="3">
    <source>
        <dbReference type="Proteomes" id="UP000000305"/>
    </source>
</evidence>
<dbReference type="PANTHER" id="PTHR45816:SF4">
    <property type="entry name" value="RYR_IP3R HOMOLOGY ASSOCIATED DOMAIN-CONTAINING PROTEIN"/>
    <property type="match status" value="1"/>
</dbReference>
<dbReference type="Pfam" id="PF01365">
    <property type="entry name" value="RYDR_ITPR"/>
    <property type="match status" value="1"/>
</dbReference>
<accession>E9GEL9</accession>
<gene>
    <name evidence="2" type="ORF">DAPPUDRAFT_49079</name>
</gene>
<name>E9GEL9_DAPPU</name>
<evidence type="ECO:0000259" key="1">
    <source>
        <dbReference type="Pfam" id="PF01365"/>
    </source>
</evidence>
<evidence type="ECO:0000313" key="2">
    <source>
        <dbReference type="EMBL" id="EFX82290.1"/>
    </source>
</evidence>
<dbReference type="STRING" id="6669.E9GEL9"/>
<dbReference type="InParanoid" id="E9GEL9"/>
<dbReference type="Proteomes" id="UP000000305">
    <property type="component" value="Unassembled WGS sequence"/>
</dbReference>
<dbReference type="OMA" id="CFCTHIS"/>
<feature type="non-terminal residue" evidence="2">
    <location>
        <position position="267"/>
    </location>
</feature>
<organism evidence="2 3">
    <name type="scientific">Daphnia pulex</name>
    <name type="common">Water flea</name>
    <dbReference type="NCBI Taxonomy" id="6669"/>
    <lineage>
        <taxon>Eukaryota</taxon>
        <taxon>Metazoa</taxon>
        <taxon>Ecdysozoa</taxon>
        <taxon>Arthropoda</taxon>
        <taxon>Crustacea</taxon>
        <taxon>Branchiopoda</taxon>
        <taxon>Diplostraca</taxon>
        <taxon>Cladocera</taxon>
        <taxon>Anomopoda</taxon>
        <taxon>Daphniidae</taxon>
        <taxon>Daphnia</taxon>
    </lineage>
</organism>